<dbReference type="PANTHER" id="PTHR30582:SF2">
    <property type="entry name" value="L,D-TRANSPEPTIDASE YCIB-RELATED"/>
    <property type="match status" value="1"/>
</dbReference>
<accession>A0ABY5DV19</accession>
<dbReference type="EMBL" id="CP098502">
    <property type="protein sequence ID" value="UTI64542.1"/>
    <property type="molecule type" value="Genomic_DNA"/>
</dbReference>
<feature type="region of interest" description="Disordered" evidence="7">
    <location>
        <begin position="29"/>
        <end position="49"/>
    </location>
</feature>
<dbReference type="InterPro" id="IPR005490">
    <property type="entry name" value="LD_TPept_cat_dom"/>
</dbReference>
<dbReference type="SUPFAM" id="SSF47090">
    <property type="entry name" value="PGBD-like"/>
    <property type="match status" value="1"/>
</dbReference>
<dbReference type="InterPro" id="IPR002477">
    <property type="entry name" value="Peptidoglycan-bd-like"/>
</dbReference>
<name>A0ABY5DV19_9ACTN</name>
<dbReference type="Pfam" id="PF01471">
    <property type="entry name" value="PG_binding_1"/>
    <property type="match status" value="1"/>
</dbReference>
<dbReference type="Gene3D" id="2.40.440.10">
    <property type="entry name" value="L,D-transpeptidase catalytic domain-like"/>
    <property type="match status" value="1"/>
</dbReference>
<feature type="domain" description="L,D-TPase catalytic" evidence="9">
    <location>
        <begin position="237"/>
        <end position="342"/>
    </location>
</feature>
<dbReference type="InterPro" id="IPR038063">
    <property type="entry name" value="Transpep_catalytic_dom"/>
</dbReference>
<evidence type="ECO:0000256" key="8">
    <source>
        <dbReference type="SAM" id="SignalP"/>
    </source>
</evidence>
<dbReference type="InterPro" id="IPR036366">
    <property type="entry name" value="PGBDSf"/>
</dbReference>
<proteinExistence type="predicted"/>
<protein>
    <submittedName>
        <fullName evidence="10">L,D-transpeptidase family protein</fullName>
    </submittedName>
</protein>
<evidence type="ECO:0000256" key="5">
    <source>
        <dbReference type="ARBA" id="ARBA00023316"/>
    </source>
</evidence>
<evidence type="ECO:0000259" key="9">
    <source>
        <dbReference type="PROSITE" id="PS52029"/>
    </source>
</evidence>
<evidence type="ECO:0000256" key="7">
    <source>
        <dbReference type="SAM" id="MobiDB-lite"/>
    </source>
</evidence>
<dbReference type="Gene3D" id="1.10.101.10">
    <property type="entry name" value="PGBD-like superfamily/PGBD"/>
    <property type="match status" value="1"/>
</dbReference>
<dbReference type="Pfam" id="PF03734">
    <property type="entry name" value="YkuD"/>
    <property type="match status" value="1"/>
</dbReference>
<evidence type="ECO:0000256" key="1">
    <source>
        <dbReference type="ARBA" id="ARBA00004752"/>
    </source>
</evidence>
<dbReference type="SUPFAM" id="SSF141523">
    <property type="entry name" value="L,D-transpeptidase catalytic domain-like"/>
    <property type="match status" value="1"/>
</dbReference>
<gene>
    <name evidence="10" type="ORF">NBH00_24795</name>
</gene>
<keyword evidence="8" id="KW-0732">Signal</keyword>
<organism evidence="10 11">
    <name type="scientific">Paraconexibacter antarcticus</name>
    <dbReference type="NCBI Taxonomy" id="2949664"/>
    <lineage>
        <taxon>Bacteria</taxon>
        <taxon>Bacillati</taxon>
        <taxon>Actinomycetota</taxon>
        <taxon>Thermoleophilia</taxon>
        <taxon>Solirubrobacterales</taxon>
        <taxon>Paraconexibacteraceae</taxon>
        <taxon>Paraconexibacter</taxon>
    </lineage>
</organism>
<keyword evidence="4 6" id="KW-0573">Peptidoglycan synthesis</keyword>
<reference evidence="10 11" key="1">
    <citation type="submission" date="2022-06" db="EMBL/GenBank/DDBJ databases">
        <title>Paraconexibacter antarcticus.</title>
        <authorList>
            <person name="Kim C.S."/>
        </authorList>
    </citation>
    <scope>NUCLEOTIDE SEQUENCE [LARGE SCALE GENOMIC DNA]</scope>
    <source>
        <strain evidence="10 11">02-257</strain>
    </source>
</reference>
<evidence type="ECO:0000313" key="11">
    <source>
        <dbReference type="Proteomes" id="UP001056035"/>
    </source>
</evidence>
<feature type="signal peptide" evidence="8">
    <location>
        <begin position="1"/>
        <end position="26"/>
    </location>
</feature>
<dbReference type="InterPro" id="IPR050979">
    <property type="entry name" value="LD-transpeptidase"/>
</dbReference>
<sequence>MNLRPRSLASALPLAAALAVTLPAVAGAQTPAPPATTPVAAPAPAAPAPTAAPARTKLVVVTQRVGARRTVLVGDRIRIRGLVSPYVPGQRVVVRVVQGGRKVFVKQRQIVRTGGTSGTFLLAYTPKAPGSLVVTASHRATPELRGATAHSRAVSVLPRAVPASAHGLSVRLMQRRLKALGYVLEANGSYDAHTARAVLAFRKLTGMTRVASADTPFLRRLAAGGGAFKVRFPQHGRHVEGDLTHQVLALVGTGGHVERIYPISSGKPSTPTVLGTFAVYRRDLGINAKGMVDASYFHNGYAIHGYADVPVYAASHGCLRTPVPDARSIHDWLRLGTIVDVYYR</sequence>
<evidence type="ECO:0000313" key="10">
    <source>
        <dbReference type="EMBL" id="UTI64542.1"/>
    </source>
</evidence>
<evidence type="ECO:0000256" key="2">
    <source>
        <dbReference type="ARBA" id="ARBA00022679"/>
    </source>
</evidence>
<dbReference type="Proteomes" id="UP001056035">
    <property type="component" value="Chromosome"/>
</dbReference>
<dbReference type="PANTHER" id="PTHR30582">
    <property type="entry name" value="L,D-TRANSPEPTIDASE"/>
    <property type="match status" value="1"/>
</dbReference>
<keyword evidence="3 6" id="KW-0133">Cell shape</keyword>
<dbReference type="PROSITE" id="PS52029">
    <property type="entry name" value="LD_TPASE"/>
    <property type="match status" value="1"/>
</dbReference>
<feature type="compositionally biased region" description="Low complexity" evidence="7">
    <location>
        <begin position="37"/>
        <end position="49"/>
    </location>
</feature>
<evidence type="ECO:0000256" key="4">
    <source>
        <dbReference type="ARBA" id="ARBA00022984"/>
    </source>
</evidence>
<keyword evidence="2" id="KW-0808">Transferase</keyword>
<feature type="active site" description="Proton donor/acceptor" evidence="6">
    <location>
        <position position="304"/>
    </location>
</feature>
<feature type="active site" description="Nucleophile" evidence="6">
    <location>
        <position position="318"/>
    </location>
</feature>
<keyword evidence="5 6" id="KW-0961">Cell wall biogenesis/degradation</keyword>
<dbReference type="CDD" id="cd16913">
    <property type="entry name" value="YkuD_like"/>
    <property type="match status" value="1"/>
</dbReference>
<dbReference type="InterPro" id="IPR036365">
    <property type="entry name" value="PGBD-like_sf"/>
</dbReference>
<dbReference type="RefSeq" id="WP_254571243.1">
    <property type="nucleotide sequence ID" value="NZ_CP098502.1"/>
</dbReference>
<evidence type="ECO:0000256" key="3">
    <source>
        <dbReference type="ARBA" id="ARBA00022960"/>
    </source>
</evidence>
<evidence type="ECO:0000256" key="6">
    <source>
        <dbReference type="PROSITE-ProRule" id="PRU01373"/>
    </source>
</evidence>
<comment type="pathway">
    <text evidence="1 6">Cell wall biogenesis; peptidoglycan biosynthesis.</text>
</comment>
<feature type="chain" id="PRO_5046172006" evidence="8">
    <location>
        <begin position="27"/>
        <end position="344"/>
    </location>
</feature>
<keyword evidence="11" id="KW-1185">Reference proteome</keyword>